<dbReference type="InterPro" id="IPR007371">
    <property type="entry name" value="TPK_catalytic"/>
</dbReference>
<proteinExistence type="predicted"/>
<dbReference type="SUPFAM" id="SSF63999">
    <property type="entry name" value="Thiamin pyrophosphokinase, catalytic domain"/>
    <property type="match status" value="1"/>
</dbReference>
<evidence type="ECO:0000256" key="4">
    <source>
        <dbReference type="ARBA" id="ARBA00022840"/>
    </source>
</evidence>
<dbReference type="EMBL" id="VTPS01000001">
    <property type="protein sequence ID" value="TZE83404.1"/>
    <property type="molecule type" value="Genomic_DNA"/>
</dbReference>
<evidence type="ECO:0000313" key="8">
    <source>
        <dbReference type="Proteomes" id="UP000322976"/>
    </source>
</evidence>
<keyword evidence="4" id="KW-0067">ATP-binding</keyword>
<evidence type="ECO:0000256" key="2">
    <source>
        <dbReference type="ARBA" id="ARBA00022741"/>
    </source>
</evidence>
<accession>A0A5D8QGW1</accession>
<dbReference type="AlphaFoldDB" id="A0A5D8QGW1"/>
<protein>
    <recommendedName>
        <fullName evidence="5">Thiamine diphosphokinase</fullName>
        <ecNumber evidence="5">2.7.6.2</ecNumber>
    </recommendedName>
</protein>
<dbReference type="InterPro" id="IPR036371">
    <property type="entry name" value="TPK_B1-bd_sf"/>
</dbReference>
<dbReference type="InterPro" id="IPR006282">
    <property type="entry name" value="Thi_PPkinase"/>
</dbReference>
<evidence type="ECO:0000259" key="6">
    <source>
        <dbReference type="SMART" id="SM00983"/>
    </source>
</evidence>
<dbReference type="Proteomes" id="UP000322976">
    <property type="component" value="Unassembled WGS sequence"/>
</dbReference>
<evidence type="ECO:0000256" key="3">
    <source>
        <dbReference type="ARBA" id="ARBA00022777"/>
    </source>
</evidence>
<organism evidence="7 8">
    <name type="scientific">Calorimonas adulescens</name>
    <dbReference type="NCBI Taxonomy" id="2606906"/>
    <lineage>
        <taxon>Bacteria</taxon>
        <taxon>Bacillati</taxon>
        <taxon>Bacillota</taxon>
        <taxon>Clostridia</taxon>
        <taxon>Thermoanaerobacterales</taxon>
        <taxon>Thermoanaerobacteraceae</taxon>
        <taxon>Calorimonas</taxon>
    </lineage>
</organism>
<dbReference type="GO" id="GO:0030975">
    <property type="term" value="F:thiamine binding"/>
    <property type="evidence" value="ECO:0007669"/>
    <property type="project" value="InterPro"/>
</dbReference>
<dbReference type="SUPFAM" id="SSF63862">
    <property type="entry name" value="Thiamin pyrophosphokinase, substrate-binding domain"/>
    <property type="match status" value="1"/>
</dbReference>
<dbReference type="Gene3D" id="3.40.50.10240">
    <property type="entry name" value="Thiamin pyrophosphokinase, catalytic domain"/>
    <property type="match status" value="1"/>
</dbReference>
<comment type="caution">
    <text evidence="7">The sequence shown here is derived from an EMBL/GenBank/DDBJ whole genome shotgun (WGS) entry which is preliminary data.</text>
</comment>
<evidence type="ECO:0000256" key="5">
    <source>
        <dbReference type="NCBIfam" id="TIGR01378"/>
    </source>
</evidence>
<dbReference type="SMART" id="SM00983">
    <property type="entry name" value="TPK_B1_binding"/>
    <property type="match status" value="1"/>
</dbReference>
<dbReference type="NCBIfam" id="TIGR01378">
    <property type="entry name" value="thi_PPkinase"/>
    <property type="match status" value="1"/>
</dbReference>
<dbReference type="RefSeq" id="WP_149544022.1">
    <property type="nucleotide sequence ID" value="NZ_VTPS01000001.1"/>
</dbReference>
<keyword evidence="8" id="KW-1185">Reference proteome</keyword>
<evidence type="ECO:0000313" key="7">
    <source>
        <dbReference type="EMBL" id="TZE83404.1"/>
    </source>
</evidence>
<dbReference type="EC" id="2.7.6.2" evidence="5"/>
<keyword evidence="1 7" id="KW-0808">Transferase</keyword>
<dbReference type="PANTHER" id="PTHR41299">
    <property type="entry name" value="THIAMINE PYROPHOSPHOKINASE"/>
    <property type="match status" value="1"/>
</dbReference>
<dbReference type="InterPro" id="IPR007373">
    <property type="entry name" value="Thiamin_PyroPKinase_B1-bd"/>
</dbReference>
<dbReference type="InterPro" id="IPR053149">
    <property type="entry name" value="TPK"/>
</dbReference>
<sequence>MKAVILSNGNVENIEFLRSYIESSDIFICADGGGNYAKSLGIKPDILIGDFDSIKEEILNYFQHLGTEIIRYPREKNYVDTQLAVDRAIELSADKIILLGATGNRLDHTLANINMLYYIYKKGVTAEIVDEHNRLMLLKGENFLRGQMGDTVSFIPFFGDVKKIVLKGFYYPLDGVTLTKDTSLGISNVFTEDVGYVDSGDDFVLAIFSYGQ</sequence>
<dbReference type="InterPro" id="IPR036759">
    <property type="entry name" value="TPK_catalytic_sf"/>
</dbReference>
<dbReference type="Pfam" id="PF04263">
    <property type="entry name" value="TPK_catalytic"/>
    <property type="match status" value="1"/>
</dbReference>
<dbReference type="CDD" id="cd07995">
    <property type="entry name" value="TPK"/>
    <property type="match status" value="1"/>
</dbReference>
<gene>
    <name evidence="7" type="ORF">FWJ32_00520</name>
</gene>
<dbReference type="GO" id="GO:0004788">
    <property type="term" value="F:thiamine diphosphokinase activity"/>
    <property type="evidence" value="ECO:0007669"/>
    <property type="project" value="UniProtKB-UniRule"/>
</dbReference>
<name>A0A5D8QGW1_9THEO</name>
<dbReference type="Pfam" id="PF04265">
    <property type="entry name" value="TPK_B1_binding"/>
    <property type="match status" value="1"/>
</dbReference>
<evidence type="ECO:0000256" key="1">
    <source>
        <dbReference type="ARBA" id="ARBA00022679"/>
    </source>
</evidence>
<dbReference type="GO" id="GO:0006772">
    <property type="term" value="P:thiamine metabolic process"/>
    <property type="evidence" value="ECO:0007669"/>
    <property type="project" value="UniProtKB-UniRule"/>
</dbReference>
<dbReference type="GO" id="GO:0016301">
    <property type="term" value="F:kinase activity"/>
    <property type="evidence" value="ECO:0007669"/>
    <property type="project" value="UniProtKB-KW"/>
</dbReference>
<reference evidence="7 8" key="1">
    <citation type="submission" date="2019-08" db="EMBL/GenBank/DDBJ databases">
        <title>Calorimonas adulescens gen. nov., sp. nov., an anaerobic thermophilic bacterium from Sakhalin hot spring.</title>
        <authorList>
            <person name="Khomyakova M.A."/>
            <person name="Merkel A.Y."/>
            <person name="Novikov A."/>
            <person name="Bonch-Osmolovskaya E.A."/>
            <person name="Slobodkin A.I."/>
        </authorList>
    </citation>
    <scope>NUCLEOTIDE SEQUENCE [LARGE SCALE GENOMIC DNA]</scope>
    <source>
        <strain evidence="7 8">A05MB</strain>
    </source>
</reference>
<keyword evidence="2" id="KW-0547">Nucleotide-binding</keyword>
<dbReference type="PANTHER" id="PTHR41299:SF1">
    <property type="entry name" value="THIAMINE PYROPHOSPHOKINASE"/>
    <property type="match status" value="1"/>
</dbReference>
<feature type="domain" description="Thiamin pyrophosphokinase thiamin-binding" evidence="6">
    <location>
        <begin position="140"/>
        <end position="205"/>
    </location>
</feature>
<dbReference type="GO" id="GO:0005524">
    <property type="term" value="F:ATP binding"/>
    <property type="evidence" value="ECO:0007669"/>
    <property type="project" value="UniProtKB-KW"/>
</dbReference>
<dbReference type="GO" id="GO:0009229">
    <property type="term" value="P:thiamine diphosphate biosynthetic process"/>
    <property type="evidence" value="ECO:0007669"/>
    <property type="project" value="InterPro"/>
</dbReference>
<keyword evidence="3 7" id="KW-0418">Kinase</keyword>